<dbReference type="InterPro" id="IPR050216">
    <property type="entry name" value="LRR_domain-containing"/>
</dbReference>
<dbReference type="SUPFAM" id="SSF52058">
    <property type="entry name" value="L domain-like"/>
    <property type="match status" value="1"/>
</dbReference>
<dbReference type="PANTHER" id="PTHR48051">
    <property type="match status" value="1"/>
</dbReference>
<dbReference type="SMART" id="SM00369">
    <property type="entry name" value="LRR_TYP"/>
    <property type="match status" value="3"/>
</dbReference>
<dbReference type="AlphaFoldDB" id="A0A401P2X7"/>
<keyword evidence="1" id="KW-0433">Leucine-rich repeat</keyword>
<evidence type="ECO:0000256" key="1">
    <source>
        <dbReference type="ARBA" id="ARBA00022614"/>
    </source>
</evidence>
<sequence length="478" mass="54664">MEEAAERPSPPGGMEEELASPAGRMEEEGQMVEEERASPAGRMEEEGQMEEEERASPAGRMEEEGQMEEEEQRPSPTGGEGDGAPVSTPSPPCEMVDLGGRRLESLPEHILHMPALQNLYLEGNAISGLSEDFFHQLPNLLWLDLRNNKLTMLPLSIGDHRCLKTLLLEGNPIRKLPVELGNLTSLKALNLRKCPIVFPPEAIMHQGLIAILAFLRMPILKAGHDTEMPSIEKLQLNVRTESSLSFSDEKERQRFKTLKQKLIQEEKKEEPSQSKKVWGAGFLSTISSIPREKTPNLNALFPELTAYDMTIQTKRKHELRLAALKEHKQKQAFIEQRMKDQKTLRDWRNQAKLMQEMKETERKQWSAKERNKELLVKNAPYATDPNYYHIVKNVDLKGPPICESRRSMNSGKEMEDKRAAKDKELQERIQKHIKLMRERRKRQKGNPQEELEAAKRDLEIAANLKSSLARRKIIDGLL</sequence>
<protein>
    <recommendedName>
        <fullName evidence="6">Leucine-rich repeat-containing protein 27</fullName>
    </recommendedName>
</protein>
<dbReference type="InterPro" id="IPR032675">
    <property type="entry name" value="LRR_dom_sf"/>
</dbReference>
<dbReference type="Pfam" id="PF13855">
    <property type="entry name" value="LRR_8"/>
    <property type="match status" value="1"/>
</dbReference>
<evidence type="ECO:0000256" key="3">
    <source>
        <dbReference type="SAM" id="MobiDB-lite"/>
    </source>
</evidence>
<keyword evidence="5" id="KW-1185">Reference proteome</keyword>
<dbReference type="OrthoDB" id="2021138at2759"/>
<evidence type="ECO:0000313" key="4">
    <source>
        <dbReference type="EMBL" id="GCB67505.1"/>
    </source>
</evidence>
<evidence type="ECO:0000256" key="2">
    <source>
        <dbReference type="ARBA" id="ARBA00022737"/>
    </source>
</evidence>
<dbReference type="EMBL" id="BFAA01007117">
    <property type="protein sequence ID" value="GCB67505.1"/>
    <property type="molecule type" value="Genomic_DNA"/>
</dbReference>
<gene>
    <name evidence="4" type="ORF">scyTo_0013711</name>
</gene>
<feature type="compositionally biased region" description="Basic and acidic residues" evidence="3">
    <location>
        <begin position="412"/>
        <end position="425"/>
    </location>
</feature>
<dbReference type="Proteomes" id="UP000288216">
    <property type="component" value="Unassembled WGS sequence"/>
</dbReference>
<keyword evidence="2" id="KW-0677">Repeat</keyword>
<dbReference type="Gene3D" id="3.80.10.10">
    <property type="entry name" value="Ribonuclease Inhibitor"/>
    <property type="match status" value="1"/>
</dbReference>
<organism evidence="4 5">
    <name type="scientific">Scyliorhinus torazame</name>
    <name type="common">Cloudy catshark</name>
    <name type="synonym">Catulus torazame</name>
    <dbReference type="NCBI Taxonomy" id="75743"/>
    <lineage>
        <taxon>Eukaryota</taxon>
        <taxon>Metazoa</taxon>
        <taxon>Chordata</taxon>
        <taxon>Craniata</taxon>
        <taxon>Vertebrata</taxon>
        <taxon>Chondrichthyes</taxon>
        <taxon>Elasmobranchii</taxon>
        <taxon>Galeomorphii</taxon>
        <taxon>Galeoidea</taxon>
        <taxon>Carcharhiniformes</taxon>
        <taxon>Scyliorhinidae</taxon>
        <taxon>Scyliorhinus</taxon>
    </lineage>
</organism>
<dbReference type="STRING" id="75743.A0A401P2X7"/>
<dbReference type="OMA" id="MIPKDFF"/>
<dbReference type="PANTHER" id="PTHR48051:SF35">
    <property type="entry name" value="LEUCINE-RICH REPEAT-CONTAINING PROTEIN 27"/>
    <property type="match status" value="1"/>
</dbReference>
<feature type="compositionally biased region" description="Basic and acidic residues" evidence="3">
    <location>
        <begin position="33"/>
        <end position="45"/>
    </location>
</feature>
<proteinExistence type="predicted"/>
<feature type="region of interest" description="Disordered" evidence="3">
    <location>
        <begin position="404"/>
        <end position="425"/>
    </location>
</feature>
<evidence type="ECO:0008006" key="6">
    <source>
        <dbReference type="Google" id="ProtNLM"/>
    </source>
</evidence>
<accession>A0A401P2X7</accession>
<reference evidence="4 5" key="1">
    <citation type="journal article" date="2018" name="Nat. Ecol. Evol.">
        <title>Shark genomes provide insights into elasmobranch evolution and the origin of vertebrates.</title>
        <authorList>
            <person name="Hara Y"/>
            <person name="Yamaguchi K"/>
            <person name="Onimaru K"/>
            <person name="Kadota M"/>
            <person name="Koyanagi M"/>
            <person name="Keeley SD"/>
            <person name="Tatsumi K"/>
            <person name="Tanaka K"/>
            <person name="Motone F"/>
            <person name="Kageyama Y"/>
            <person name="Nozu R"/>
            <person name="Adachi N"/>
            <person name="Nishimura O"/>
            <person name="Nakagawa R"/>
            <person name="Tanegashima C"/>
            <person name="Kiyatake I"/>
            <person name="Matsumoto R"/>
            <person name="Murakumo K"/>
            <person name="Nishida K"/>
            <person name="Terakita A"/>
            <person name="Kuratani S"/>
            <person name="Sato K"/>
            <person name="Hyodo S Kuraku.S."/>
        </authorList>
    </citation>
    <scope>NUCLEOTIDE SEQUENCE [LARGE SCALE GENOMIC DNA]</scope>
</reference>
<name>A0A401P2X7_SCYTO</name>
<dbReference type="InterPro" id="IPR003591">
    <property type="entry name" value="Leu-rich_rpt_typical-subtyp"/>
</dbReference>
<evidence type="ECO:0000313" key="5">
    <source>
        <dbReference type="Proteomes" id="UP000288216"/>
    </source>
</evidence>
<feature type="region of interest" description="Disordered" evidence="3">
    <location>
        <begin position="1"/>
        <end position="98"/>
    </location>
</feature>
<comment type="caution">
    <text evidence="4">The sequence shown here is derived from an EMBL/GenBank/DDBJ whole genome shotgun (WGS) entry which is preliminary data.</text>
</comment>
<dbReference type="InterPro" id="IPR001611">
    <property type="entry name" value="Leu-rich_rpt"/>
</dbReference>
<dbReference type="GO" id="GO:0005737">
    <property type="term" value="C:cytoplasm"/>
    <property type="evidence" value="ECO:0007669"/>
    <property type="project" value="TreeGrafter"/>
</dbReference>